<evidence type="ECO:0000313" key="2">
    <source>
        <dbReference type="EMBL" id="PKU73099.1"/>
    </source>
</evidence>
<feature type="transmembrane region" description="Helical" evidence="1">
    <location>
        <begin position="39"/>
        <end position="65"/>
    </location>
</feature>
<keyword evidence="3" id="KW-1185">Reference proteome</keyword>
<keyword evidence="1" id="KW-0472">Membrane</keyword>
<organism evidence="2 3">
    <name type="scientific">Dendrobium catenatum</name>
    <dbReference type="NCBI Taxonomy" id="906689"/>
    <lineage>
        <taxon>Eukaryota</taxon>
        <taxon>Viridiplantae</taxon>
        <taxon>Streptophyta</taxon>
        <taxon>Embryophyta</taxon>
        <taxon>Tracheophyta</taxon>
        <taxon>Spermatophyta</taxon>
        <taxon>Magnoliopsida</taxon>
        <taxon>Liliopsida</taxon>
        <taxon>Asparagales</taxon>
        <taxon>Orchidaceae</taxon>
        <taxon>Epidendroideae</taxon>
        <taxon>Malaxideae</taxon>
        <taxon>Dendrobiinae</taxon>
        <taxon>Dendrobium</taxon>
    </lineage>
</organism>
<reference evidence="2 3" key="1">
    <citation type="journal article" date="2016" name="Sci. Rep.">
        <title>The Dendrobium catenatum Lindl. genome sequence provides insights into polysaccharide synthase, floral development and adaptive evolution.</title>
        <authorList>
            <person name="Zhang G.Q."/>
            <person name="Xu Q."/>
            <person name="Bian C."/>
            <person name="Tsai W.C."/>
            <person name="Yeh C.M."/>
            <person name="Liu K.W."/>
            <person name="Yoshida K."/>
            <person name="Zhang L.S."/>
            <person name="Chang S.B."/>
            <person name="Chen F."/>
            <person name="Shi Y."/>
            <person name="Su Y.Y."/>
            <person name="Zhang Y.Q."/>
            <person name="Chen L.J."/>
            <person name="Yin Y."/>
            <person name="Lin M."/>
            <person name="Huang H."/>
            <person name="Deng H."/>
            <person name="Wang Z.W."/>
            <person name="Zhu S.L."/>
            <person name="Zhao X."/>
            <person name="Deng C."/>
            <person name="Niu S.C."/>
            <person name="Huang J."/>
            <person name="Wang M."/>
            <person name="Liu G.H."/>
            <person name="Yang H.J."/>
            <person name="Xiao X.J."/>
            <person name="Hsiao Y.Y."/>
            <person name="Wu W.L."/>
            <person name="Chen Y.Y."/>
            <person name="Mitsuda N."/>
            <person name="Ohme-Takagi M."/>
            <person name="Luo Y.B."/>
            <person name="Van de Peer Y."/>
            <person name="Liu Z.J."/>
        </authorList>
    </citation>
    <scope>NUCLEOTIDE SEQUENCE [LARGE SCALE GENOMIC DNA]</scope>
    <source>
        <tissue evidence="2">The whole plant</tissue>
    </source>
</reference>
<dbReference type="Proteomes" id="UP000233837">
    <property type="component" value="Unassembled WGS sequence"/>
</dbReference>
<keyword evidence="1" id="KW-1133">Transmembrane helix</keyword>
<dbReference type="AlphaFoldDB" id="A0A2I0WBS1"/>
<reference evidence="2 3" key="2">
    <citation type="journal article" date="2017" name="Nature">
        <title>The Apostasia genome and the evolution of orchids.</title>
        <authorList>
            <person name="Zhang G.Q."/>
            <person name="Liu K.W."/>
            <person name="Li Z."/>
            <person name="Lohaus R."/>
            <person name="Hsiao Y.Y."/>
            <person name="Niu S.C."/>
            <person name="Wang J.Y."/>
            <person name="Lin Y.C."/>
            <person name="Xu Q."/>
            <person name="Chen L.J."/>
            <person name="Yoshida K."/>
            <person name="Fujiwara S."/>
            <person name="Wang Z.W."/>
            <person name="Zhang Y.Q."/>
            <person name="Mitsuda N."/>
            <person name="Wang M."/>
            <person name="Liu G.H."/>
            <person name="Pecoraro L."/>
            <person name="Huang H.X."/>
            <person name="Xiao X.J."/>
            <person name="Lin M."/>
            <person name="Wu X.Y."/>
            <person name="Wu W.L."/>
            <person name="Chen Y.Y."/>
            <person name="Chang S.B."/>
            <person name="Sakamoto S."/>
            <person name="Ohme-Takagi M."/>
            <person name="Yagi M."/>
            <person name="Zeng S.J."/>
            <person name="Shen C.Y."/>
            <person name="Yeh C.M."/>
            <person name="Luo Y.B."/>
            <person name="Tsai W.C."/>
            <person name="Van de Peer Y."/>
            <person name="Liu Z.J."/>
        </authorList>
    </citation>
    <scope>NUCLEOTIDE SEQUENCE [LARGE SCALE GENOMIC DNA]</scope>
    <source>
        <tissue evidence="2">The whole plant</tissue>
    </source>
</reference>
<proteinExistence type="predicted"/>
<accession>A0A2I0WBS1</accession>
<evidence type="ECO:0000256" key="1">
    <source>
        <dbReference type="SAM" id="Phobius"/>
    </source>
</evidence>
<protein>
    <submittedName>
        <fullName evidence="2">Uncharacterized protein</fullName>
    </submittedName>
</protein>
<dbReference type="EMBL" id="KZ502784">
    <property type="protein sequence ID" value="PKU73099.1"/>
    <property type="molecule type" value="Genomic_DNA"/>
</dbReference>
<keyword evidence="1" id="KW-0812">Transmembrane</keyword>
<feature type="transmembrane region" description="Helical" evidence="1">
    <location>
        <begin position="71"/>
        <end position="94"/>
    </location>
</feature>
<evidence type="ECO:0000313" key="3">
    <source>
        <dbReference type="Proteomes" id="UP000233837"/>
    </source>
</evidence>
<sequence length="129" mass="14487">MKTTKWLARGRTRRYSSDPLRTLKYFPLWRLLRRRRRQLWGFACSVGGLCVDSRRWGFGCFWMVFGIRNGWGVWVGGELIVLLSVGDPVGFVLAGSGRRAASIVARAGQGQPGQERGQPGQMRIVGNTC</sequence>
<name>A0A2I0WBS1_9ASPA</name>
<gene>
    <name evidence="2" type="ORF">MA16_Dca016166</name>
</gene>